<name>A0A6L2R6Q3_9BACT</name>
<evidence type="ECO:0000256" key="1">
    <source>
        <dbReference type="SAM" id="SignalP"/>
    </source>
</evidence>
<gene>
    <name evidence="2" type="ORF">ZNDK_0986</name>
</gene>
<feature type="chain" id="PRO_5027110260" description="HdeA/HdeB family protein" evidence="1">
    <location>
        <begin position="21"/>
        <end position="179"/>
    </location>
</feature>
<feature type="signal peptide" evidence="1">
    <location>
        <begin position="1"/>
        <end position="20"/>
    </location>
</feature>
<dbReference type="AlphaFoldDB" id="A0A6L2R6Q3"/>
<dbReference type="EMBL" id="BLLL01000011">
    <property type="protein sequence ID" value="GFH63215.1"/>
    <property type="molecule type" value="Genomic_DNA"/>
</dbReference>
<sequence length="179" mass="19873">MKKWFAAACLLGMLSLPVYADDKIDPNDFICAELMSLPLMDADPALFEVLQIDGYVSALLDKTDADAQRMLPLMQQVYNGCQSKPASTVLSLWQAARMAYPDSPNNSAWKADKTTCADYSANEEDGSGFVIWLDGYNRQKNPQALSVLESDDALKAYLEACANRPESLMLEIMQEKTKQ</sequence>
<protein>
    <recommendedName>
        <fullName evidence="4">HdeA/HdeB family protein</fullName>
    </recommendedName>
</protein>
<organism evidence="2 3">
    <name type="scientific">Candidatus Desulfovibrio kirbyi</name>
    <dbReference type="NCBI Taxonomy" id="2696086"/>
    <lineage>
        <taxon>Bacteria</taxon>
        <taxon>Pseudomonadati</taxon>
        <taxon>Thermodesulfobacteriota</taxon>
        <taxon>Desulfovibrionia</taxon>
        <taxon>Desulfovibrionales</taxon>
        <taxon>Desulfovibrionaceae</taxon>
        <taxon>Desulfovibrio</taxon>
    </lineage>
</organism>
<reference evidence="2 3" key="1">
    <citation type="journal article" date="2020" name="ISME J.">
        <title>Parallel Reductive Genome Evolution in Desulfovibrio Ectosymbionts Independently Acquired by Trichonympha Protists in the Termite Gut.</title>
        <authorList>
            <person name="Takeuchi M."/>
            <person name="Kuwahara H."/>
            <person name="Murakami T."/>
            <person name="Takahashi K."/>
            <person name="Kajitani R."/>
            <person name="Toyoda A."/>
            <person name="Itoh T."/>
            <person name="Ohkuma M."/>
            <person name="Hongoh Y."/>
        </authorList>
    </citation>
    <scope>NUCLEOTIDE SEQUENCE [LARGE SCALE GENOMIC DNA]</scope>
    <source>
        <strain evidence="2">ZnDsv-02</strain>
    </source>
</reference>
<evidence type="ECO:0000313" key="3">
    <source>
        <dbReference type="Proteomes" id="UP000505077"/>
    </source>
</evidence>
<keyword evidence="1" id="KW-0732">Signal</keyword>
<dbReference type="InterPro" id="IPR010486">
    <property type="entry name" value="HNS-dep_expression_A/B"/>
</dbReference>
<dbReference type="Pfam" id="PF06411">
    <property type="entry name" value="HdeA"/>
    <property type="match status" value="1"/>
</dbReference>
<comment type="caution">
    <text evidence="2">The sequence shown here is derived from an EMBL/GenBank/DDBJ whole genome shotgun (WGS) entry which is preliminary data.</text>
</comment>
<evidence type="ECO:0000313" key="2">
    <source>
        <dbReference type="EMBL" id="GFH63215.1"/>
    </source>
</evidence>
<accession>A0A6L2R6Q3</accession>
<evidence type="ECO:0008006" key="4">
    <source>
        <dbReference type="Google" id="ProtNLM"/>
    </source>
</evidence>
<dbReference type="Proteomes" id="UP000505077">
    <property type="component" value="Unassembled WGS sequence"/>
</dbReference>
<proteinExistence type="predicted"/>